<dbReference type="AlphaFoldDB" id="A0A0L8G3C9"/>
<dbReference type="EMBL" id="KQ424217">
    <property type="protein sequence ID" value="KOF71354.1"/>
    <property type="molecule type" value="Genomic_DNA"/>
</dbReference>
<sequence length="57" mass="6586">MMKYYRNSLLICYALPYFLTFYLLSSNPARANSAFHYLSGTEINGFGQPHSLKITIF</sequence>
<name>A0A0L8G3C9_OCTBM</name>
<protein>
    <submittedName>
        <fullName evidence="1">Uncharacterized protein</fullName>
    </submittedName>
</protein>
<accession>A0A0L8G3C9</accession>
<gene>
    <name evidence="1" type="ORF">OCBIM_22001179mg</name>
</gene>
<reference evidence="1" key="1">
    <citation type="submission" date="2015-07" db="EMBL/GenBank/DDBJ databases">
        <title>MeaNS - Measles Nucleotide Surveillance Program.</title>
        <authorList>
            <person name="Tran T."/>
            <person name="Druce J."/>
        </authorList>
    </citation>
    <scope>NUCLEOTIDE SEQUENCE</scope>
    <source>
        <strain evidence="1">UCB-OBI-ISO-001</strain>
        <tissue evidence="1">Gonad</tissue>
    </source>
</reference>
<proteinExistence type="predicted"/>
<evidence type="ECO:0000313" key="1">
    <source>
        <dbReference type="EMBL" id="KOF71354.1"/>
    </source>
</evidence>
<organism evidence="1">
    <name type="scientific">Octopus bimaculoides</name>
    <name type="common">California two-spotted octopus</name>
    <dbReference type="NCBI Taxonomy" id="37653"/>
    <lineage>
        <taxon>Eukaryota</taxon>
        <taxon>Metazoa</taxon>
        <taxon>Spiralia</taxon>
        <taxon>Lophotrochozoa</taxon>
        <taxon>Mollusca</taxon>
        <taxon>Cephalopoda</taxon>
        <taxon>Coleoidea</taxon>
        <taxon>Octopodiformes</taxon>
        <taxon>Octopoda</taxon>
        <taxon>Incirrata</taxon>
        <taxon>Octopodidae</taxon>
        <taxon>Octopus</taxon>
    </lineage>
</organism>